<dbReference type="Pfam" id="PF00135">
    <property type="entry name" value="COesterase"/>
    <property type="match status" value="1"/>
</dbReference>
<evidence type="ECO:0000259" key="5">
    <source>
        <dbReference type="Pfam" id="PF00135"/>
    </source>
</evidence>
<accession>A0ABV5YCE1</accession>
<protein>
    <recommendedName>
        <fullName evidence="3">Carboxylic ester hydrolase</fullName>
        <ecNumber evidence="3">3.1.1.-</ecNumber>
    </recommendedName>
</protein>
<comment type="similarity">
    <text evidence="1 3">Belongs to the type-B carboxylesterase/lipase family.</text>
</comment>
<evidence type="ECO:0000313" key="6">
    <source>
        <dbReference type="EMBL" id="MFB9832201.1"/>
    </source>
</evidence>
<feature type="non-terminal residue" evidence="6">
    <location>
        <position position="1"/>
    </location>
</feature>
<feature type="region of interest" description="Disordered" evidence="4">
    <location>
        <begin position="1"/>
        <end position="29"/>
    </location>
</feature>
<reference evidence="6 7" key="1">
    <citation type="submission" date="2024-09" db="EMBL/GenBank/DDBJ databases">
        <authorList>
            <person name="Sun Q."/>
            <person name="Mori K."/>
        </authorList>
    </citation>
    <scope>NUCLEOTIDE SEQUENCE [LARGE SCALE GENOMIC DNA]</scope>
    <source>
        <strain evidence="6 7">TBRC 0563</strain>
    </source>
</reference>
<dbReference type="InterPro" id="IPR000997">
    <property type="entry name" value="Cholinesterase"/>
</dbReference>
<name>A0ABV5YCE1_9ACTN</name>
<dbReference type="Gene3D" id="3.40.50.1820">
    <property type="entry name" value="alpha/beta hydrolase"/>
    <property type="match status" value="1"/>
</dbReference>
<dbReference type="Proteomes" id="UP001589627">
    <property type="component" value="Unassembled WGS sequence"/>
</dbReference>
<dbReference type="RefSeq" id="WP_378197733.1">
    <property type="nucleotide sequence ID" value="NZ_JBHLZP010000041.1"/>
</dbReference>
<sequence length="424" mass="45027">SRFAPPAAPRPWQGVRDATRIGPAAPQPPSRLEHVIGPIRLPQSEDCLSVNVWTPDVSGRRPVLVFVHGGGFTAGSGGQDGYHGHRLAEAGDLVVVTLNYRLGALGFLSLAEFGEDLGRGNFGLLDTLAALRWVREHIAAFGGDPDAVTLAGQSAGAMMTLALMSAPPAEGLFRRVILQSTPTAVAPASPGDAAAMAERYLHTLGLRPDEAHQLRTEPVERLLAAQNDLARRTARPLALAPPLHLVAEPGLVAADLITAVRDDAEIGRLVGYTRDEALAWSVPSELDDAAATELAAGFGGEQVYAEARRAMSDAAPARALAAAVTERYFARDISRLGHGGYVYRFDWHPPGSPLGACHCIELPFVFGTPPAWREAPMIAGAAPADLVHTTQAAWSSFARHGDPGSSWPVHREPGDVLRLDHPMH</sequence>
<dbReference type="PRINTS" id="PR00878">
    <property type="entry name" value="CHOLNESTRASE"/>
</dbReference>
<dbReference type="InterPro" id="IPR050309">
    <property type="entry name" value="Type-B_Carboxylest/Lipase"/>
</dbReference>
<dbReference type="EMBL" id="JBHLZP010000041">
    <property type="protein sequence ID" value="MFB9832201.1"/>
    <property type="molecule type" value="Genomic_DNA"/>
</dbReference>
<evidence type="ECO:0000256" key="2">
    <source>
        <dbReference type="ARBA" id="ARBA00022801"/>
    </source>
</evidence>
<evidence type="ECO:0000313" key="7">
    <source>
        <dbReference type="Proteomes" id="UP001589627"/>
    </source>
</evidence>
<dbReference type="InterPro" id="IPR002018">
    <property type="entry name" value="CarbesteraseB"/>
</dbReference>
<evidence type="ECO:0000256" key="4">
    <source>
        <dbReference type="SAM" id="MobiDB-lite"/>
    </source>
</evidence>
<keyword evidence="7" id="KW-1185">Reference proteome</keyword>
<dbReference type="EC" id="3.1.1.-" evidence="3"/>
<organism evidence="6 7">
    <name type="scientific">Actinoallomurus acaciae</name>
    <dbReference type="NCBI Taxonomy" id="502577"/>
    <lineage>
        <taxon>Bacteria</taxon>
        <taxon>Bacillati</taxon>
        <taxon>Actinomycetota</taxon>
        <taxon>Actinomycetes</taxon>
        <taxon>Streptosporangiales</taxon>
        <taxon>Thermomonosporaceae</taxon>
        <taxon>Actinoallomurus</taxon>
    </lineage>
</organism>
<feature type="domain" description="Carboxylesterase type B" evidence="5">
    <location>
        <begin position="2"/>
        <end position="328"/>
    </location>
</feature>
<evidence type="ECO:0000256" key="3">
    <source>
        <dbReference type="RuleBase" id="RU361235"/>
    </source>
</evidence>
<dbReference type="InterPro" id="IPR019826">
    <property type="entry name" value="Carboxylesterase_B_AS"/>
</dbReference>
<dbReference type="SUPFAM" id="SSF53474">
    <property type="entry name" value="alpha/beta-Hydrolases"/>
    <property type="match status" value="1"/>
</dbReference>
<dbReference type="PROSITE" id="PS00122">
    <property type="entry name" value="CARBOXYLESTERASE_B_1"/>
    <property type="match status" value="1"/>
</dbReference>
<proteinExistence type="inferred from homology"/>
<gene>
    <name evidence="6" type="ORF">ACFFNX_08365</name>
</gene>
<dbReference type="InterPro" id="IPR029058">
    <property type="entry name" value="AB_hydrolase_fold"/>
</dbReference>
<dbReference type="PANTHER" id="PTHR11559">
    <property type="entry name" value="CARBOXYLESTERASE"/>
    <property type="match status" value="1"/>
</dbReference>
<keyword evidence="2 3" id="KW-0378">Hydrolase</keyword>
<comment type="caution">
    <text evidence="6">The sequence shown here is derived from an EMBL/GenBank/DDBJ whole genome shotgun (WGS) entry which is preliminary data.</text>
</comment>
<evidence type="ECO:0000256" key="1">
    <source>
        <dbReference type="ARBA" id="ARBA00005964"/>
    </source>
</evidence>